<dbReference type="SUPFAM" id="SSF55347">
    <property type="entry name" value="Glyceraldehyde-3-phosphate dehydrogenase-like, C-terminal domain"/>
    <property type="match status" value="1"/>
</dbReference>
<dbReference type="InterPro" id="IPR055170">
    <property type="entry name" value="GFO_IDH_MocA-like_dom"/>
</dbReference>
<dbReference type="Gene3D" id="3.40.50.720">
    <property type="entry name" value="NAD(P)-binding Rossmann-like Domain"/>
    <property type="match status" value="1"/>
</dbReference>
<dbReference type="SUPFAM" id="SSF51735">
    <property type="entry name" value="NAD(P)-binding Rossmann-fold domains"/>
    <property type="match status" value="1"/>
</dbReference>
<evidence type="ECO:0000256" key="4">
    <source>
        <dbReference type="ARBA" id="ARBA00042988"/>
    </source>
</evidence>
<dbReference type="AlphaFoldDB" id="A0A9W8YNY8"/>
<evidence type="ECO:0000259" key="7">
    <source>
        <dbReference type="Pfam" id="PF22725"/>
    </source>
</evidence>
<reference evidence="8" key="1">
    <citation type="submission" date="2022-10" db="EMBL/GenBank/DDBJ databases">
        <title>Tapping the CABI collections for fungal endophytes: first genome assemblies for Collariella, Neodidymelliopsis, Ascochyta clinopodiicola, Didymella pomorum, Didymosphaeria variabile, Neocosmospora piperis and Neocucurbitaria cava.</title>
        <authorList>
            <person name="Hill R."/>
        </authorList>
    </citation>
    <scope>NUCLEOTIDE SEQUENCE</scope>
    <source>
        <strain evidence="8">IMI 355082</strain>
    </source>
</reference>
<proteinExistence type="inferred from homology"/>
<dbReference type="EC" id="1.1.1.179" evidence="3"/>
<accession>A0A9W8YNY8</accession>
<feature type="domain" description="GFO/IDH/MocA-like oxidoreductase" evidence="7">
    <location>
        <begin position="153"/>
        <end position="275"/>
    </location>
</feature>
<evidence type="ECO:0000313" key="8">
    <source>
        <dbReference type="EMBL" id="KAJ4388236.1"/>
    </source>
</evidence>
<protein>
    <recommendedName>
        <fullName evidence="3">D-xylose 1-dehydrogenase (NADP(+), D-xylono-1,5-lactone-forming)</fullName>
        <ecNumber evidence="3">1.1.1.179</ecNumber>
    </recommendedName>
    <alternativeName>
        <fullName evidence="4">D-xylose-NADP dehydrogenase</fullName>
    </alternativeName>
</protein>
<dbReference type="GO" id="GO:0000166">
    <property type="term" value="F:nucleotide binding"/>
    <property type="evidence" value="ECO:0007669"/>
    <property type="project" value="InterPro"/>
</dbReference>
<evidence type="ECO:0000313" key="9">
    <source>
        <dbReference type="Proteomes" id="UP001140453"/>
    </source>
</evidence>
<evidence type="ECO:0000256" key="3">
    <source>
        <dbReference type="ARBA" id="ARBA00038984"/>
    </source>
</evidence>
<name>A0A9W8YNY8_9PEZI</name>
<dbReference type="Proteomes" id="UP001140453">
    <property type="component" value="Unassembled WGS sequence"/>
</dbReference>
<comment type="catalytic activity">
    <reaction evidence="5">
        <text>D-xylose + NADP(+) = D-xylono-1,5-lactone + NADPH + H(+)</text>
        <dbReference type="Rhea" id="RHEA:22000"/>
        <dbReference type="ChEBI" id="CHEBI:15378"/>
        <dbReference type="ChEBI" id="CHEBI:15867"/>
        <dbReference type="ChEBI" id="CHEBI:53455"/>
        <dbReference type="ChEBI" id="CHEBI:57783"/>
        <dbReference type="ChEBI" id="CHEBI:58349"/>
        <dbReference type="EC" id="1.1.1.179"/>
    </reaction>
</comment>
<dbReference type="EMBL" id="JAPEVB010000005">
    <property type="protein sequence ID" value="KAJ4388236.1"/>
    <property type="molecule type" value="Genomic_DNA"/>
</dbReference>
<organism evidence="8 9">
    <name type="scientific">Gnomoniopsis smithogilvyi</name>
    <dbReference type="NCBI Taxonomy" id="1191159"/>
    <lineage>
        <taxon>Eukaryota</taxon>
        <taxon>Fungi</taxon>
        <taxon>Dikarya</taxon>
        <taxon>Ascomycota</taxon>
        <taxon>Pezizomycotina</taxon>
        <taxon>Sordariomycetes</taxon>
        <taxon>Sordariomycetidae</taxon>
        <taxon>Diaporthales</taxon>
        <taxon>Gnomoniaceae</taxon>
        <taxon>Gnomoniopsis</taxon>
    </lineage>
</organism>
<evidence type="ECO:0000259" key="6">
    <source>
        <dbReference type="Pfam" id="PF01408"/>
    </source>
</evidence>
<dbReference type="PANTHER" id="PTHR22604">
    <property type="entry name" value="OXIDOREDUCTASES"/>
    <property type="match status" value="1"/>
</dbReference>
<dbReference type="Pfam" id="PF01408">
    <property type="entry name" value="GFO_IDH_MocA"/>
    <property type="match status" value="1"/>
</dbReference>
<dbReference type="InterPro" id="IPR036291">
    <property type="entry name" value="NAD(P)-bd_dom_sf"/>
</dbReference>
<dbReference type="GO" id="GO:0047837">
    <property type="term" value="F:D-xylose 1-dehydrogenase (NADP+) activity"/>
    <property type="evidence" value="ECO:0007669"/>
    <property type="project" value="UniProtKB-EC"/>
</dbReference>
<keyword evidence="9" id="KW-1185">Reference proteome</keyword>
<feature type="domain" description="Gfo/Idh/MocA-like oxidoreductase N-terminal" evidence="6">
    <location>
        <begin position="10"/>
        <end position="135"/>
    </location>
</feature>
<gene>
    <name evidence="8" type="ORF">N0V93_008843</name>
</gene>
<comment type="similarity">
    <text evidence="1">Belongs to the Gfo/Idh/MocA family.</text>
</comment>
<evidence type="ECO:0000256" key="5">
    <source>
        <dbReference type="ARBA" id="ARBA00049233"/>
    </source>
</evidence>
<dbReference type="Gene3D" id="3.30.360.10">
    <property type="entry name" value="Dihydrodipicolinate Reductase, domain 2"/>
    <property type="match status" value="1"/>
</dbReference>
<evidence type="ECO:0000256" key="1">
    <source>
        <dbReference type="ARBA" id="ARBA00010928"/>
    </source>
</evidence>
<dbReference type="PANTHER" id="PTHR22604:SF105">
    <property type="entry name" value="TRANS-1,2-DIHYDROBENZENE-1,2-DIOL DEHYDROGENASE"/>
    <property type="match status" value="1"/>
</dbReference>
<comment type="caution">
    <text evidence="8">The sequence shown here is derived from an EMBL/GenBank/DDBJ whole genome shotgun (WGS) entry which is preliminary data.</text>
</comment>
<dbReference type="Pfam" id="PF22725">
    <property type="entry name" value="GFO_IDH_MocA_C3"/>
    <property type="match status" value="1"/>
</dbReference>
<sequence length="470" mass="50951">MAGSDIPTCRWGIITTGLISSWFVADLALPRADAKAKHIIQAIGSSSIEKGRDFASKYLADAPVQPSIYASYDAVYADPNVDCVYIGSPHGFHKRDCLAAIAAGKNVLCEKAFTINAQEAKEVFDAAKEKGVYVAEAMWLRHRPMVADLRRLMYEEKAIGEIFRVSSDFQMYLDIAALPSTSRYKDTSLGAGSMLDIGIYPLTWNILMLDPNPPNKAETPTIKAAQSFVQGIEVTTSVLLHYPSSGRQGIVTSTTERKNGDSKVVAVIDGTDGFIEVEGGAPSHPTSFTVYPKWTGADKAQGKKHDYKQAAQGFIYEADNTALDLAAGRKESVIMPWSETIRIMEIMDEIRRQALLDADEAALEAALAVELSADAIADEALLERLASSDERELAAEPVAVESAELIEEARLASAEVMEASTDDASLLTEETTLEMTEEIDSELEALDDDADASLAVLLVTLLESVVEVWA</sequence>
<dbReference type="InterPro" id="IPR050984">
    <property type="entry name" value="Gfo/Idh/MocA_domain"/>
</dbReference>
<dbReference type="OrthoDB" id="2129491at2759"/>
<evidence type="ECO:0000256" key="2">
    <source>
        <dbReference type="ARBA" id="ARBA00023002"/>
    </source>
</evidence>
<dbReference type="InterPro" id="IPR000683">
    <property type="entry name" value="Gfo/Idh/MocA-like_OxRdtase_N"/>
</dbReference>
<keyword evidence="2" id="KW-0560">Oxidoreductase</keyword>